<sequence length="169" mass="19089">MILYHFTGAEMLRGIAKCGITVGDVPTDLDTAAGRIGVWFTDTADANGHGLEGARLDKKRVRLTVGIPDGDVKLVRWTDWSPINVSAKTRRALEKADGAAAATWWIYFGWVKPEWILEAHDNQDGAPITAWQTAFPEDISRPGIPYWRREAWQKKMLKDVRRAQEAMRR</sequence>
<accession>A0A1C3WNS7</accession>
<dbReference type="Proteomes" id="UP000199101">
    <property type="component" value="Unassembled WGS sequence"/>
</dbReference>
<proteinExistence type="predicted"/>
<keyword evidence="2" id="KW-1185">Reference proteome</keyword>
<reference evidence="2" key="1">
    <citation type="submission" date="2016-08" db="EMBL/GenBank/DDBJ databases">
        <authorList>
            <person name="Varghese N."/>
            <person name="Submissions Spin"/>
        </authorList>
    </citation>
    <scope>NUCLEOTIDE SEQUENCE [LARGE SCALE GENOMIC DNA]</scope>
    <source>
        <strain evidence="2">HAMBI 2975</strain>
    </source>
</reference>
<evidence type="ECO:0000313" key="2">
    <source>
        <dbReference type="Proteomes" id="UP000199101"/>
    </source>
</evidence>
<dbReference type="EMBL" id="FMAG01000006">
    <property type="protein sequence ID" value="SCB41629.1"/>
    <property type="molecule type" value="Genomic_DNA"/>
</dbReference>
<evidence type="ECO:0000313" key="1">
    <source>
        <dbReference type="EMBL" id="SCB41629.1"/>
    </source>
</evidence>
<gene>
    <name evidence="1" type="ORF">GA0061103_5883</name>
</gene>
<protein>
    <submittedName>
        <fullName evidence="1">Uncharacterized protein</fullName>
    </submittedName>
</protein>
<organism evidence="1 2">
    <name type="scientific">Rhizobium multihospitium</name>
    <dbReference type="NCBI Taxonomy" id="410764"/>
    <lineage>
        <taxon>Bacteria</taxon>
        <taxon>Pseudomonadati</taxon>
        <taxon>Pseudomonadota</taxon>
        <taxon>Alphaproteobacteria</taxon>
        <taxon>Hyphomicrobiales</taxon>
        <taxon>Rhizobiaceae</taxon>
        <taxon>Rhizobium/Agrobacterium group</taxon>
        <taxon>Rhizobium</taxon>
    </lineage>
</organism>
<dbReference type="AlphaFoldDB" id="A0A1C3WNS7"/>
<name>A0A1C3WNS7_9HYPH</name>